<sequence>MKLVIRALIFFVLGCSLLPCTQMAYAEQIIAQKKTKKIPQHVHDGLARVISASPELAGLSLESTYLLEGDGHVGPERWEFSFVDSKDEDGWGAYADVEVDAKSGRLFQFDLNELLPEPTRPPSDDTAKKAAQLFLANVWGEYANHYRLRDVEVVTSESDVEVEHPIKSIVSYEFFIHDIPVDDFGIQVTVDGNGRVIELRNDALLSPEPSQFPDPDRALSHSQATKIYENLLGMSLAYAWEWEEDHQDGHPTLIYDARFREGAIDAFTGDLTNEVDSWIDQKPQLFSIQPQGIQLVAKSRKEAEKLLTKEFGVSFKGLRFIRDSSENDDDDDEEELYTSYSWGSPSKSKKPVFVTLTTERKTGRVVEYKYNAGNAWPKQRISIRKAQEKALNILTRYVDKNKDELSLSYSFSPFSKEDYPDWIDPHPPHQFPDFMNYSFRFHDRYEGIEVGYSSYFVEINPETGELSSLEMDQESLTDLPKPDGVIPAAKAAESYARANPLKLVYQWPRYYDQVRPSPILVYVPKYYESSWVNPFTGAYEKEEDE</sequence>
<feature type="chain" id="PRO_5046523330" description="YcdB/YcdC repeated domain-containing protein" evidence="1">
    <location>
        <begin position="27"/>
        <end position="545"/>
    </location>
</feature>
<dbReference type="InterPro" id="IPR032599">
    <property type="entry name" value="YcdB/YcdC_rep_domain"/>
</dbReference>
<evidence type="ECO:0000259" key="2">
    <source>
        <dbReference type="Pfam" id="PF16244"/>
    </source>
</evidence>
<reference evidence="3 4" key="1">
    <citation type="submission" date="2021-01" db="EMBL/GenBank/DDBJ databases">
        <title>Identification of strong promoters based on the transcriptome of Brevibacillus choshinensis.</title>
        <authorList>
            <person name="Yao D."/>
            <person name="Zhang K."/>
            <person name="Wu J."/>
        </authorList>
    </citation>
    <scope>NUCLEOTIDE SEQUENCE [LARGE SCALE GENOMIC DNA]</scope>
    <source>
        <strain evidence="3 4">HPD31-SP3</strain>
    </source>
</reference>
<dbReference type="EMBL" id="CP069127">
    <property type="protein sequence ID" value="QRG66750.1"/>
    <property type="molecule type" value="Genomic_DNA"/>
</dbReference>
<gene>
    <name evidence="3" type="ORF">JNE38_25115</name>
</gene>
<accession>A0ABX7FLN3</accession>
<protein>
    <recommendedName>
        <fullName evidence="2">YcdB/YcdC repeated domain-containing protein</fullName>
    </recommendedName>
</protein>
<feature type="domain" description="YcdB/YcdC repeated" evidence="2">
    <location>
        <begin position="74"/>
        <end position="198"/>
    </location>
</feature>
<dbReference type="RefSeq" id="WP_203353815.1">
    <property type="nucleotide sequence ID" value="NZ_CP069127.1"/>
</dbReference>
<proteinExistence type="predicted"/>
<name>A0ABX7FLN3_BRECH</name>
<evidence type="ECO:0000256" key="1">
    <source>
        <dbReference type="SAM" id="SignalP"/>
    </source>
</evidence>
<feature type="signal peptide" evidence="1">
    <location>
        <begin position="1"/>
        <end position="26"/>
    </location>
</feature>
<evidence type="ECO:0000313" key="3">
    <source>
        <dbReference type="EMBL" id="QRG66750.1"/>
    </source>
</evidence>
<dbReference type="Proteomes" id="UP000596248">
    <property type="component" value="Chromosome"/>
</dbReference>
<organism evidence="3 4">
    <name type="scientific">Brevibacillus choshinensis</name>
    <dbReference type="NCBI Taxonomy" id="54911"/>
    <lineage>
        <taxon>Bacteria</taxon>
        <taxon>Bacillati</taxon>
        <taxon>Bacillota</taxon>
        <taxon>Bacilli</taxon>
        <taxon>Bacillales</taxon>
        <taxon>Paenibacillaceae</taxon>
        <taxon>Brevibacillus</taxon>
    </lineage>
</organism>
<keyword evidence="1" id="KW-0732">Signal</keyword>
<evidence type="ECO:0000313" key="4">
    <source>
        <dbReference type="Proteomes" id="UP000596248"/>
    </source>
</evidence>
<keyword evidence="4" id="KW-1185">Reference proteome</keyword>
<dbReference type="Pfam" id="PF16244">
    <property type="entry name" value="DUF4901"/>
    <property type="match status" value="1"/>
</dbReference>